<gene>
    <name evidence="2" type="ORF">CLV67_102377</name>
</gene>
<protein>
    <recommendedName>
        <fullName evidence="4">Ribosomally synthesized peptide with SipW-like signal peptide</fullName>
    </recommendedName>
</protein>
<accession>A0A2T0KLU5</accession>
<evidence type="ECO:0000313" key="3">
    <source>
        <dbReference type="Proteomes" id="UP000239415"/>
    </source>
</evidence>
<dbReference type="OrthoDB" id="9961506at2"/>
<evidence type="ECO:0000313" key="2">
    <source>
        <dbReference type="EMBL" id="PRX24600.1"/>
    </source>
</evidence>
<dbReference type="EMBL" id="PVMZ01000002">
    <property type="protein sequence ID" value="PRX24600.1"/>
    <property type="molecule type" value="Genomic_DNA"/>
</dbReference>
<comment type="caution">
    <text evidence="2">The sequence shown here is derived from an EMBL/GenBank/DDBJ whole genome shotgun (WGS) entry which is preliminary data.</text>
</comment>
<feature type="chain" id="PRO_5015673322" description="Ribosomally synthesized peptide with SipW-like signal peptide" evidence="1">
    <location>
        <begin position="27"/>
        <end position="162"/>
    </location>
</feature>
<dbReference type="RefSeq" id="WP_106316089.1">
    <property type="nucleotide sequence ID" value="NZ_BOMO01000013.1"/>
</dbReference>
<keyword evidence="1" id="KW-0732">Signal</keyword>
<evidence type="ECO:0000256" key="1">
    <source>
        <dbReference type="SAM" id="SignalP"/>
    </source>
</evidence>
<reference evidence="2 3" key="1">
    <citation type="submission" date="2018-03" db="EMBL/GenBank/DDBJ databases">
        <title>Genomic Encyclopedia of Archaeal and Bacterial Type Strains, Phase II (KMG-II): from individual species to whole genera.</title>
        <authorList>
            <person name="Goeker M."/>
        </authorList>
    </citation>
    <scope>NUCLEOTIDE SEQUENCE [LARGE SCALE GENOMIC DNA]</scope>
    <source>
        <strain evidence="2 3">DSM 43146</strain>
    </source>
</reference>
<name>A0A2T0KLU5_9ACTN</name>
<dbReference type="AlphaFoldDB" id="A0A2T0KLU5"/>
<keyword evidence="3" id="KW-1185">Reference proteome</keyword>
<dbReference type="Proteomes" id="UP000239415">
    <property type="component" value="Unassembled WGS sequence"/>
</dbReference>
<sequence>MGKFTKRTAVIAGVAALTISGGAAWAAINGWSIDGEGKANAKAAQVKKLTATTTFTENLYPGSKSPLDSTIKNPNEFGVQLTGQIQVDSATATPAGADADTCAAAMKDAGMFTTTFPGTPTLLAGEEKPVPGDVTIGSIPQACAGKTIKINYSFTAESLPEA</sequence>
<evidence type="ECO:0008006" key="4">
    <source>
        <dbReference type="Google" id="ProtNLM"/>
    </source>
</evidence>
<proteinExistence type="predicted"/>
<feature type="signal peptide" evidence="1">
    <location>
        <begin position="1"/>
        <end position="26"/>
    </location>
</feature>
<organism evidence="2 3">
    <name type="scientific">Actinoplanes italicus</name>
    <dbReference type="NCBI Taxonomy" id="113567"/>
    <lineage>
        <taxon>Bacteria</taxon>
        <taxon>Bacillati</taxon>
        <taxon>Actinomycetota</taxon>
        <taxon>Actinomycetes</taxon>
        <taxon>Micromonosporales</taxon>
        <taxon>Micromonosporaceae</taxon>
        <taxon>Actinoplanes</taxon>
    </lineage>
</organism>